<keyword evidence="3" id="KW-1185">Reference proteome</keyword>
<sequence>MPRNPAPCAVPPRAVGGSATAPGGTARRGFRLSGGRARPAGHATGAAPMIRRLLAVSALLALAACDVPLVPLI</sequence>
<gene>
    <name evidence="2" type="ORF">GE300_01485</name>
</gene>
<name>A0A6L5YVL7_9RHOB</name>
<evidence type="ECO:0000313" key="3">
    <source>
        <dbReference type="Proteomes" id="UP000474957"/>
    </source>
</evidence>
<feature type="region of interest" description="Disordered" evidence="1">
    <location>
        <begin position="1"/>
        <end position="42"/>
    </location>
</feature>
<proteinExistence type="predicted"/>
<feature type="compositionally biased region" description="Pro residues" evidence="1">
    <location>
        <begin position="1"/>
        <end position="10"/>
    </location>
</feature>
<evidence type="ECO:0000256" key="1">
    <source>
        <dbReference type="SAM" id="MobiDB-lite"/>
    </source>
</evidence>
<reference evidence="2 3" key="1">
    <citation type="submission" date="2019-10" db="EMBL/GenBank/DDBJ databases">
        <title>Cognatihalovulum marinum gen. nov. sp. nov., a new member of the family Rhodobacteraceae isolated from deep seawater of the Northwest Indian Ocean.</title>
        <authorList>
            <person name="Ruan C."/>
            <person name="Wang J."/>
            <person name="Zheng X."/>
            <person name="Song L."/>
            <person name="Zhu Y."/>
            <person name="Huang Y."/>
            <person name="Lu Z."/>
            <person name="Du W."/>
            <person name="Huang L."/>
            <person name="Dai X."/>
        </authorList>
    </citation>
    <scope>NUCLEOTIDE SEQUENCE [LARGE SCALE GENOMIC DNA]</scope>
    <source>
        <strain evidence="2 3">2CG4</strain>
    </source>
</reference>
<organism evidence="2 3">
    <name type="scientific">Halovulum marinum</name>
    <dbReference type="NCBI Taxonomy" id="2662447"/>
    <lineage>
        <taxon>Bacteria</taxon>
        <taxon>Pseudomonadati</taxon>
        <taxon>Pseudomonadota</taxon>
        <taxon>Alphaproteobacteria</taxon>
        <taxon>Rhodobacterales</taxon>
        <taxon>Paracoccaceae</taxon>
        <taxon>Halovulum</taxon>
    </lineage>
</organism>
<evidence type="ECO:0000313" key="2">
    <source>
        <dbReference type="EMBL" id="MSU88287.1"/>
    </source>
</evidence>
<dbReference type="Proteomes" id="UP000474957">
    <property type="component" value="Unassembled WGS sequence"/>
</dbReference>
<comment type="caution">
    <text evidence="2">The sequence shown here is derived from an EMBL/GenBank/DDBJ whole genome shotgun (WGS) entry which is preliminary data.</text>
</comment>
<dbReference type="EMBL" id="WIND01000001">
    <property type="protein sequence ID" value="MSU88287.1"/>
    <property type="molecule type" value="Genomic_DNA"/>
</dbReference>
<dbReference type="AlphaFoldDB" id="A0A6L5YVL7"/>
<protein>
    <submittedName>
        <fullName evidence="2">Uncharacterized protein</fullName>
    </submittedName>
</protein>
<accession>A0A6L5YVL7</accession>